<name>A0A195BLE5_9HYME</name>
<accession>A0A195BLE5</accession>
<reference evidence="1 2" key="1">
    <citation type="submission" date="2015-09" db="EMBL/GenBank/DDBJ databases">
        <title>Atta colombica WGS genome.</title>
        <authorList>
            <person name="Nygaard S."/>
            <person name="Hu H."/>
            <person name="Boomsma J."/>
            <person name="Zhang G."/>
        </authorList>
    </citation>
    <scope>NUCLEOTIDE SEQUENCE [LARGE SCALE GENOMIC DNA]</scope>
    <source>
        <strain evidence="1">Treedump-2</strain>
        <tissue evidence="1">Whole body</tissue>
    </source>
</reference>
<dbReference type="Proteomes" id="UP000078540">
    <property type="component" value="Unassembled WGS sequence"/>
</dbReference>
<dbReference type="AlphaFoldDB" id="A0A195BLE5"/>
<evidence type="ECO:0000313" key="2">
    <source>
        <dbReference type="Proteomes" id="UP000078540"/>
    </source>
</evidence>
<evidence type="ECO:0000313" key="1">
    <source>
        <dbReference type="EMBL" id="KYM86523.1"/>
    </source>
</evidence>
<gene>
    <name evidence="1" type="ORF">ALC53_03984</name>
</gene>
<keyword evidence="2" id="KW-1185">Reference proteome</keyword>
<organism evidence="1 2">
    <name type="scientific">Atta colombica</name>
    <dbReference type="NCBI Taxonomy" id="520822"/>
    <lineage>
        <taxon>Eukaryota</taxon>
        <taxon>Metazoa</taxon>
        <taxon>Ecdysozoa</taxon>
        <taxon>Arthropoda</taxon>
        <taxon>Hexapoda</taxon>
        <taxon>Insecta</taxon>
        <taxon>Pterygota</taxon>
        <taxon>Neoptera</taxon>
        <taxon>Endopterygota</taxon>
        <taxon>Hymenoptera</taxon>
        <taxon>Apocrita</taxon>
        <taxon>Aculeata</taxon>
        <taxon>Formicoidea</taxon>
        <taxon>Formicidae</taxon>
        <taxon>Myrmicinae</taxon>
        <taxon>Atta</taxon>
    </lineage>
</organism>
<dbReference type="EMBL" id="KQ976440">
    <property type="protein sequence ID" value="KYM86523.1"/>
    <property type="molecule type" value="Genomic_DNA"/>
</dbReference>
<proteinExistence type="predicted"/>
<sequence length="90" mass="10552">MQLFVLDTFVRHVARIRWRAGSYLQRNHRDISRFVGPRNAHGVDHWVWSVTRERVTWLSTRNPRSTLLPPARAAERDDKAGRRLLLPAAL</sequence>
<protein>
    <submittedName>
        <fullName evidence="1">Uncharacterized protein</fullName>
    </submittedName>
</protein>